<organism evidence="1 2">
    <name type="scientific">Candidatus Woesebacteria bacterium GW2011_GWB1_38_8</name>
    <dbReference type="NCBI Taxonomy" id="1618570"/>
    <lineage>
        <taxon>Bacteria</taxon>
        <taxon>Candidatus Woeseibacteriota</taxon>
    </lineage>
</organism>
<protein>
    <recommendedName>
        <fullName evidence="3">UDP-N-acetylglucosamine kinase</fullName>
    </recommendedName>
</protein>
<dbReference type="STRING" id="1618570.UT08_C0005G0106"/>
<evidence type="ECO:0008006" key="3">
    <source>
        <dbReference type="Google" id="ProtNLM"/>
    </source>
</evidence>
<dbReference type="Proteomes" id="UP000034081">
    <property type="component" value="Unassembled WGS sequence"/>
</dbReference>
<proteinExistence type="predicted"/>
<dbReference type="EMBL" id="LBVL01000005">
    <property type="protein sequence ID" value="KKQ85655.1"/>
    <property type="molecule type" value="Genomic_DNA"/>
</dbReference>
<evidence type="ECO:0000313" key="2">
    <source>
        <dbReference type="Proteomes" id="UP000034081"/>
    </source>
</evidence>
<dbReference type="AlphaFoldDB" id="A0A0G0LCP9"/>
<accession>A0A0G0LCP9</accession>
<reference evidence="1 2" key="1">
    <citation type="journal article" date="2015" name="Nature">
        <title>rRNA introns, odd ribosomes, and small enigmatic genomes across a large radiation of phyla.</title>
        <authorList>
            <person name="Brown C.T."/>
            <person name="Hug L.A."/>
            <person name="Thomas B.C."/>
            <person name="Sharon I."/>
            <person name="Castelle C.J."/>
            <person name="Singh A."/>
            <person name="Wilkins M.J."/>
            <person name="Williams K.H."/>
            <person name="Banfield J.F."/>
        </authorList>
    </citation>
    <scope>NUCLEOTIDE SEQUENCE [LARGE SCALE GENOMIC DNA]</scope>
</reference>
<name>A0A0G0LCP9_9BACT</name>
<dbReference type="SUPFAM" id="SSF52540">
    <property type="entry name" value="P-loop containing nucleoside triphosphate hydrolases"/>
    <property type="match status" value="1"/>
</dbReference>
<sequence length="183" mass="20937">MSPKPKLIILNGFAGSGKTTIAKRYIDAHPLAINIEGDEIIAMIGKWKTNYKKARVCVYEHTKIIIATHLKLRYDVVVPYLLVDASHAEVFEKIAAENSSNFYEILLYTEKEEAIKRLMERGTWGEKDLPDLTEKDIPKITDLFDRLVKATAKRPNTITLKVRKDDIDGTYRDFKEIIENKGV</sequence>
<gene>
    <name evidence="1" type="ORF">UT08_C0005G0106</name>
</gene>
<dbReference type="InterPro" id="IPR027417">
    <property type="entry name" value="P-loop_NTPase"/>
</dbReference>
<dbReference type="Pfam" id="PF13671">
    <property type="entry name" value="AAA_33"/>
    <property type="match status" value="1"/>
</dbReference>
<evidence type="ECO:0000313" key="1">
    <source>
        <dbReference type="EMBL" id="KKQ85655.1"/>
    </source>
</evidence>
<comment type="caution">
    <text evidence="1">The sequence shown here is derived from an EMBL/GenBank/DDBJ whole genome shotgun (WGS) entry which is preliminary data.</text>
</comment>
<dbReference type="Gene3D" id="3.40.50.300">
    <property type="entry name" value="P-loop containing nucleotide triphosphate hydrolases"/>
    <property type="match status" value="1"/>
</dbReference>